<dbReference type="AlphaFoldDB" id="A0AAV3NSD1"/>
<proteinExistence type="predicted"/>
<evidence type="ECO:0000313" key="2">
    <source>
        <dbReference type="EMBL" id="GAA0140607.1"/>
    </source>
</evidence>
<dbReference type="PANTHER" id="PTHR31286:SF165">
    <property type="entry name" value="DUF4283 DOMAIN-CONTAINING PROTEIN"/>
    <property type="match status" value="1"/>
</dbReference>
<feature type="region of interest" description="Disordered" evidence="1">
    <location>
        <begin position="152"/>
        <end position="200"/>
    </location>
</feature>
<feature type="compositionally biased region" description="Basic and acidic residues" evidence="1">
    <location>
        <begin position="161"/>
        <end position="170"/>
    </location>
</feature>
<name>A0AAV3NSD1_LITER</name>
<evidence type="ECO:0000256" key="1">
    <source>
        <dbReference type="SAM" id="MobiDB-lite"/>
    </source>
</evidence>
<accession>A0AAV3NSD1</accession>
<keyword evidence="3" id="KW-1185">Reference proteome</keyword>
<comment type="caution">
    <text evidence="2">The sequence shown here is derived from an EMBL/GenBank/DDBJ whole genome shotgun (WGS) entry which is preliminary data.</text>
</comment>
<organism evidence="2 3">
    <name type="scientific">Lithospermum erythrorhizon</name>
    <name type="common">Purple gromwell</name>
    <name type="synonym">Lithospermum officinale var. erythrorhizon</name>
    <dbReference type="NCBI Taxonomy" id="34254"/>
    <lineage>
        <taxon>Eukaryota</taxon>
        <taxon>Viridiplantae</taxon>
        <taxon>Streptophyta</taxon>
        <taxon>Embryophyta</taxon>
        <taxon>Tracheophyta</taxon>
        <taxon>Spermatophyta</taxon>
        <taxon>Magnoliopsida</taxon>
        <taxon>eudicotyledons</taxon>
        <taxon>Gunneridae</taxon>
        <taxon>Pentapetalae</taxon>
        <taxon>asterids</taxon>
        <taxon>lamiids</taxon>
        <taxon>Boraginales</taxon>
        <taxon>Boraginaceae</taxon>
        <taxon>Boraginoideae</taxon>
        <taxon>Lithospermeae</taxon>
        <taxon>Lithospermum</taxon>
    </lineage>
</organism>
<gene>
    <name evidence="2" type="ORF">LIER_44051</name>
</gene>
<reference evidence="2 3" key="1">
    <citation type="submission" date="2024-01" db="EMBL/GenBank/DDBJ databases">
        <title>The complete chloroplast genome sequence of Lithospermum erythrorhizon: insights into the phylogenetic relationship among Boraginaceae species and the maternal lineages of purple gromwells.</title>
        <authorList>
            <person name="Okada T."/>
            <person name="Watanabe K."/>
        </authorList>
    </citation>
    <scope>NUCLEOTIDE SEQUENCE [LARGE SCALE GENOMIC DNA]</scope>
</reference>
<feature type="compositionally biased region" description="Basic residues" evidence="1">
    <location>
        <begin position="178"/>
        <end position="187"/>
    </location>
</feature>
<evidence type="ECO:0000313" key="3">
    <source>
        <dbReference type="Proteomes" id="UP001454036"/>
    </source>
</evidence>
<dbReference type="PANTHER" id="PTHR31286">
    <property type="entry name" value="GLYCINE-RICH CELL WALL STRUCTURAL PROTEIN 1.8-LIKE"/>
    <property type="match status" value="1"/>
</dbReference>
<dbReference type="InterPro" id="IPR040256">
    <property type="entry name" value="At4g02000-like"/>
</dbReference>
<sequence>MEDFTKLWMRITWYVKGFPMRMFKWTPDFRPEKESPLTPVWIHFEGLPLYLFDEEPLLSIANSIGQPLKIDHNNIKRVKLGQASVCVAMDVSKPVRDKVWVAFEEEDSEVMLEGFWQSVRYEHYPSYCPECGHLGHSEADCKRRDDVKGEVVETENLISGPEKEKQDTGENKQNSKPPFRRVSRRREKQPDEKKKGTTKAWVQRVFGAQVPVQTDANPFQALEQTTDQPERQDHMTLQNVLTAQVPDPIVASKNPFQALEQTADQPEQQEQPPLPVKSNILDGSFLPPPSLLTGYTMLHIPVCNDPPQVGRPEVKVIHNLYTRVTDRWITT</sequence>
<evidence type="ECO:0008006" key="4">
    <source>
        <dbReference type="Google" id="ProtNLM"/>
    </source>
</evidence>
<dbReference type="EMBL" id="BAABME010045207">
    <property type="protein sequence ID" value="GAA0140607.1"/>
    <property type="molecule type" value="Genomic_DNA"/>
</dbReference>
<dbReference type="Proteomes" id="UP001454036">
    <property type="component" value="Unassembled WGS sequence"/>
</dbReference>
<protein>
    <recommendedName>
        <fullName evidence="4">CCHC-type domain-containing protein</fullName>
    </recommendedName>
</protein>